<dbReference type="Proteomes" id="UP000582659">
    <property type="component" value="Unassembled WGS sequence"/>
</dbReference>
<gene>
    <name evidence="2" type="ORF">BXYJ_LOCUS15102</name>
</gene>
<dbReference type="SMR" id="A0A1I7RKR8"/>
<accession>A0A1I7RKR8</accession>
<dbReference type="EMBL" id="CAJFDI010000006">
    <property type="protein sequence ID" value="CAD5235011.1"/>
    <property type="molecule type" value="Genomic_DNA"/>
</dbReference>
<keyword evidence="4" id="KW-1185">Reference proteome</keyword>
<dbReference type="Proteomes" id="UP000659654">
    <property type="component" value="Unassembled WGS sequence"/>
</dbReference>
<dbReference type="WBParaSite" id="BXY_0130200.1">
    <property type="protein sequence ID" value="BXY_0130200.1"/>
    <property type="gene ID" value="BXY_0130200"/>
</dbReference>
<reference evidence="2" key="2">
    <citation type="submission" date="2020-09" db="EMBL/GenBank/DDBJ databases">
        <authorList>
            <person name="Kikuchi T."/>
        </authorList>
    </citation>
    <scope>NUCLEOTIDE SEQUENCE</scope>
    <source>
        <strain evidence="2">Ka4C1</strain>
    </source>
</reference>
<evidence type="ECO:0000313" key="5">
    <source>
        <dbReference type="WBParaSite" id="BXY_0130200.1"/>
    </source>
</evidence>
<keyword evidence="1" id="KW-0732">Signal</keyword>
<evidence type="ECO:0000313" key="4">
    <source>
        <dbReference type="Proteomes" id="UP000659654"/>
    </source>
</evidence>
<proteinExistence type="predicted"/>
<dbReference type="AlphaFoldDB" id="A0A1I7RKR8"/>
<feature type="signal peptide" evidence="1">
    <location>
        <begin position="1"/>
        <end position="19"/>
    </location>
</feature>
<feature type="chain" id="PRO_5036021830" evidence="1">
    <location>
        <begin position="20"/>
        <end position="262"/>
    </location>
</feature>
<evidence type="ECO:0000256" key="1">
    <source>
        <dbReference type="SAM" id="SignalP"/>
    </source>
</evidence>
<name>A0A1I7RKR8_BURXY</name>
<organism evidence="3 5">
    <name type="scientific">Bursaphelenchus xylophilus</name>
    <name type="common">Pinewood nematode worm</name>
    <name type="synonym">Aphelenchoides xylophilus</name>
    <dbReference type="NCBI Taxonomy" id="6326"/>
    <lineage>
        <taxon>Eukaryota</taxon>
        <taxon>Metazoa</taxon>
        <taxon>Ecdysozoa</taxon>
        <taxon>Nematoda</taxon>
        <taxon>Chromadorea</taxon>
        <taxon>Rhabditida</taxon>
        <taxon>Tylenchina</taxon>
        <taxon>Tylenchomorpha</taxon>
        <taxon>Aphelenchoidea</taxon>
        <taxon>Aphelenchoididae</taxon>
        <taxon>Bursaphelenchus</taxon>
    </lineage>
</organism>
<dbReference type="EMBL" id="CAJFCV020000006">
    <property type="protein sequence ID" value="CAG9131126.1"/>
    <property type="molecule type" value="Genomic_DNA"/>
</dbReference>
<dbReference type="OrthoDB" id="5773441at2759"/>
<protein>
    <submittedName>
        <fullName evidence="2">(pine wood nematode) hypothetical protein</fullName>
    </submittedName>
</protein>
<reference evidence="5" key="1">
    <citation type="submission" date="2016-11" db="UniProtKB">
        <authorList>
            <consortium name="WormBaseParasite"/>
        </authorList>
    </citation>
    <scope>IDENTIFICATION</scope>
</reference>
<evidence type="ECO:0000313" key="3">
    <source>
        <dbReference type="Proteomes" id="UP000095284"/>
    </source>
</evidence>
<sequence>MIWEMFFVALWLLMPPVHANPPDACLLRCKDNYLQHMQSLAAEKSQMWSISLSTPLQGLFSKHSHLSVYDRLSISCDAHKQFVVCLNKCSDSKGRKILEAGQSSWSFICNSFEDSPDFQDEVLPCWQSHGELISTKCHIHAVMVQNSVMDLIQNGWADPTSTLDDLCRSVTLYDKCYIGQSDVHCGQKGWKFLLQLNTRNSMVLVQLLSQSAGVNVIPWACQQWKHPVEYAEWHAQRLSNSNFGYKVTISLLHLAVLLAAFL</sequence>
<dbReference type="Proteomes" id="UP000095284">
    <property type="component" value="Unplaced"/>
</dbReference>
<evidence type="ECO:0000313" key="2">
    <source>
        <dbReference type="EMBL" id="CAD5235011.1"/>
    </source>
</evidence>